<keyword evidence="2" id="KW-1185">Reference proteome</keyword>
<organism evidence="1 2">
    <name type="scientific">Vigna mungo</name>
    <name type="common">Black gram</name>
    <name type="synonym">Phaseolus mungo</name>
    <dbReference type="NCBI Taxonomy" id="3915"/>
    <lineage>
        <taxon>Eukaryota</taxon>
        <taxon>Viridiplantae</taxon>
        <taxon>Streptophyta</taxon>
        <taxon>Embryophyta</taxon>
        <taxon>Tracheophyta</taxon>
        <taxon>Spermatophyta</taxon>
        <taxon>Magnoliopsida</taxon>
        <taxon>eudicotyledons</taxon>
        <taxon>Gunneridae</taxon>
        <taxon>Pentapetalae</taxon>
        <taxon>rosids</taxon>
        <taxon>fabids</taxon>
        <taxon>Fabales</taxon>
        <taxon>Fabaceae</taxon>
        <taxon>Papilionoideae</taxon>
        <taxon>50 kb inversion clade</taxon>
        <taxon>NPAAA clade</taxon>
        <taxon>indigoferoid/millettioid clade</taxon>
        <taxon>Phaseoleae</taxon>
        <taxon>Vigna</taxon>
    </lineage>
</organism>
<evidence type="ECO:0000313" key="1">
    <source>
        <dbReference type="EMBL" id="WVY99816.1"/>
    </source>
</evidence>
<gene>
    <name evidence="1" type="ORF">V8G54_025886</name>
</gene>
<sequence length="140" mass="15873">MDKHISVTMAFVPGNQPCSVDCSHSPWCPFKETGWGIHHDHIPIYVINLTWEPLVRKLALRKSWITHLFAVCFHSNLQQLVSLVNLCVVHDMVGLQRGYLLLDLVDPRLILLQEHRAATVVERCPHEAVVAEAKHEEVAG</sequence>
<dbReference type="AlphaFoldDB" id="A0AAQ3MZ60"/>
<protein>
    <submittedName>
        <fullName evidence="1">Uncharacterized protein</fullName>
    </submittedName>
</protein>
<proteinExistence type="predicted"/>
<evidence type="ECO:0000313" key="2">
    <source>
        <dbReference type="Proteomes" id="UP001374535"/>
    </source>
</evidence>
<dbReference type="EMBL" id="CP144693">
    <property type="protein sequence ID" value="WVY99816.1"/>
    <property type="molecule type" value="Genomic_DNA"/>
</dbReference>
<reference evidence="1 2" key="1">
    <citation type="journal article" date="2023" name="Life. Sci Alliance">
        <title>Evolutionary insights into 3D genome organization and epigenetic landscape of Vigna mungo.</title>
        <authorList>
            <person name="Junaid A."/>
            <person name="Singh B."/>
            <person name="Bhatia S."/>
        </authorList>
    </citation>
    <scope>NUCLEOTIDE SEQUENCE [LARGE SCALE GENOMIC DNA]</scope>
    <source>
        <strain evidence="1">Urdbean</strain>
    </source>
</reference>
<name>A0AAQ3MZ60_VIGMU</name>
<dbReference type="Proteomes" id="UP001374535">
    <property type="component" value="Chromosome 8"/>
</dbReference>
<accession>A0AAQ3MZ60</accession>